<dbReference type="RefSeq" id="WP_407824630.1">
    <property type="nucleotide sequence ID" value="NZ_JBJLSN010000024.1"/>
</dbReference>
<evidence type="ECO:0000313" key="2">
    <source>
        <dbReference type="Proteomes" id="UP001628281"/>
    </source>
</evidence>
<evidence type="ECO:0000313" key="1">
    <source>
        <dbReference type="EMBL" id="MFL7902860.1"/>
    </source>
</evidence>
<organism evidence="1 2">
    <name type="scientific">Azospirillum argentinense</name>
    <dbReference type="NCBI Taxonomy" id="2970906"/>
    <lineage>
        <taxon>Bacteria</taxon>
        <taxon>Pseudomonadati</taxon>
        <taxon>Pseudomonadota</taxon>
        <taxon>Alphaproteobacteria</taxon>
        <taxon>Rhodospirillales</taxon>
        <taxon>Azospirillaceae</taxon>
        <taxon>Azospirillum</taxon>
    </lineage>
</organism>
<protein>
    <submittedName>
        <fullName evidence="1">Uncharacterized protein</fullName>
    </submittedName>
</protein>
<reference evidence="1 2" key="1">
    <citation type="submission" date="2024-11" db="EMBL/GenBank/DDBJ databases">
        <title>Draft genome sequences of two bacteria associated to sugarcane roots in Colombia.</title>
        <authorList>
            <person name="Pardo-Diaz S."/>
            <person name="Masmela-Mendoza J."/>
            <person name="Delgadillo-Duran P."/>
            <person name="Bautista E.J."/>
            <person name="Rojas-Tapias D.F."/>
        </authorList>
    </citation>
    <scope>NUCLEOTIDE SEQUENCE [LARGE SCALE GENOMIC DNA]</scope>
    <source>
        <strain evidence="1 2">Ap18</strain>
    </source>
</reference>
<dbReference type="Proteomes" id="UP001628281">
    <property type="component" value="Unassembled WGS sequence"/>
</dbReference>
<name>A0ABW8VCA9_9PROT</name>
<accession>A0ABW8VCA9</accession>
<sequence length="186" mass="19359">MQRPVLDGAEDALILADLFAAAAPPRVDAIVPTARASGWLRKAAAAAYDQPAHRVARDVRSFAEYMVEAVRLMQRHGHFQDRAERQRVKALLKRAGGRGTMPDRAAAAERLLSAAESPDAGRSDVIAEAIGTGALGAGALAPPGGLDAATTVLLGLASLPVDKRRARLHGMGMALRASSAPGGWNG</sequence>
<keyword evidence="2" id="KW-1185">Reference proteome</keyword>
<comment type="caution">
    <text evidence="1">The sequence shown here is derived from an EMBL/GenBank/DDBJ whole genome shotgun (WGS) entry which is preliminary data.</text>
</comment>
<gene>
    <name evidence="1" type="ORF">ACJ41P_17120</name>
</gene>
<proteinExistence type="predicted"/>
<dbReference type="EMBL" id="JBJLSN010000024">
    <property type="protein sequence ID" value="MFL7902860.1"/>
    <property type="molecule type" value="Genomic_DNA"/>
</dbReference>